<evidence type="ECO:0000256" key="2">
    <source>
        <dbReference type="ARBA" id="ARBA00022679"/>
    </source>
</evidence>
<dbReference type="GO" id="GO:0005737">
    <property type="term" value="C:cytoplasm"/>
    <property type="evidence" value="ECO:0007669"/>
    <property type="project" value="TreeGrafter"/>
</dbReference>
<dbReference type="GO" id="GO:0005524">
    <property type="term" value="F:ATP binding"/>
    <property type="evidence" value="ECO:0007669"/>
    <property type="project" value="UniProtKB-KW"/>
</dbReference>
<keyword evidence="2 8" id="KW-0808">Transferase</keyword>
<dbReference type="GO" id="GO:0005634">
    <property type="term" value="C:nucleus"/>
    <property type="evidence" value="ECO:0007669"/>
    <property type="project" value="TreeGrafter"/>
</dbReference>
<dbReference type="InterPro" id="IPR038286">
    <property type="entry name" value="IPK_sf"/>
</dbReference>
<keyword evidence="10" id="KW-1185">Reference proteome</keyword>
<reference evidence="9 10" key="1">
    <citation type="journal article" date="2015" name="Nat. Commun.">
        <title>Lucilia cuprina genome unlocks parasitic fly biology to underpin future interventions.</title>
        <authorList>
            <person name="Anstead C.A."/>
            <person name="Korhonen P.K."/>
            <person name="Young N.D."/>
            <person name="Hall R.S."/>
            <person name="Jex A.R."/>
            <person name="Murali S.C."/>
            <person name="Hughes D.S."/>
            <person name="Lee S.F."/>
            <person name="Perry T."/>
            <person name="Stroehlein A.J."/>
            <person name="Ansell B.R."/>
            <person name="Breugelmans B."/>
            <person name="Hofmann A."/>
            <person name="Qu J."/>
            <person name="Dugan S."/>
            <person name="Lee S.L."/>
            <person name="Chao H."/>
            <person name="Dinh H."/>
            <person name="Han Y."/>
            <person name="Doddapaneni H.V."/>
            <person name="Worley K.C."/>
            <person name="Muzny D.M."/>
            <person name="Ioannidis P."/>
            <person name="Waterhouse R.M."/>
            <person name="Zdobnov E.M."/>
            <person name="James P.J."/>
            <person name="Bagnall N.H."/>
            <person name="Kotze A.C."/>
            <person name="Gibbs R.A."/>
            <person name="Richards S."/>
            <person name="Batterham P."/>
            <person name="Gasser R.B."/>
        </authorList>
    </citation>
    <scope>NUCLEOTIDE SEQUENCE [LARGE SCALE GENOMIC DNA]</scope>
    <source>
        <strain evidence="9 10">LS</strain>
        <tissue evidence="9">Full body</tissue>
    </source>
</reference>
<name>A0A0L0BL84_LUCCU</name>
<evidence type="ECO:0000256" key="1">
    <source>
        <dbReference type="ARBA" id="ARBA00007374"/>
    </source>
</evidence>
<dbReference type="InterPro" id="IPR005522">
    <property type="entry name" value="IPK"/>
</dbReference>
<gene>
    <name evidence="9" type="ORF">FF38_11260</name>
</gene>
<dbReference type="OrthoDB" id="5958943at2759"/>
<comment type="catalytic activity">
    <reaction evidence="6">
        <text>1D-myo-inositol 1,4,5-trisphosphate + 2 ATP = 1D-myo-inositol 1,3,4,5,6-pentakisphosphate + 2 ADP + 2 H(+)</text>
        <dbReference type="Rhea" id="RHEA:32359"/>
        <dbReference type="ChEBI" id="CHEBI:15378"/>
        <dbReference type="ChEBI" id="CHEBI:30616"/>
        <dbReference type="ChEBI" id="CHEBI:57733"/>
        <dbReference type="ChEBI" id="CHEBI:203600"/>
        <dbReference type="ChEBI" id="CHEBI:456216"/>
        <dbReference type="EC" id="2.7.1.151"/>
    </reaction>
</comment>
<keyword evidence="3" id="KW-0547">Nucleotide-binding</keyword>
<dbReference type="EMBL" id="JRES01001701">
    <property type="protein sequence ID" value="KNC20807.1"/>
    <property type="molecule type" value="Genomic_DNA"/>
</dbReference>
<evidence type="ECO:0000256" key="6">
    <source>
        <dbReference type="ARBA" id="ARBA00036164"/>
    </source>
</evidence>
<dbReference type="GO" id="GO:0032958">
    <property type="term" value="P:inositol phosphate biosynthetic process"/>
    <property type="evidence" value="ECO:0007669"/>
    <property type="project" value="InterPro"/>
</dbReference>
<evidence type="ECO:0000313" key="9">
    <source>
        <dbReference type="EMBL" id="KNC20807.1"/>
    </source>
</evidence>
<dbReference type="EC" id="2.7.-.-" evidence="8"/>
<keyword evidence="4 8" id="KW-0418">Kinase</keyword>
<dbReference type="PANTHER" id="PTHR12400:SF51">
    <property type="entry name" value="INOSITOL POLYPHOSPHATE MULTIKINASE"/>
    <property type="match status" value="1"/>
</dbReference>
<dbReference type="PANTHER" id="PTHR12400">
    <property type="entry name" value="INOSITOL POLYPHOSPHATE KINASE"/>
    <property type="match status" value="1"/>
</dbReference>
<dbReference type="OMA" id="DCAFAAT"/>
<dbReference type="AlphaFoldDB" id="A0A0L0BL84"/>
<dbReference type="Pfam" id="PF03770">
    <property type="entry name" value="IPK"/>
    <property type="match status" value="1"/>
</dbReference>
<dbReference type="GO" id="GO:0008440">
    <property type="term" value="F:inositol-1,4,5-trisphosphate 3-kinase activity"/>
    <property type="evidence" value="ECO:0007669"/>
    <property type="project" value="TreeGrafter"/>
</dbReference>
<organism evidence="9 10">
    <name type="scientific">Lucilia cuprina</name>
    <name type="common">Green bottle fly</name>
    <name type="synonym">Australian sheep blowfly</name>
    <dbReference type="NCBI Taxonomy" id="7375"/>
    <lineage>
        <taxon>Eukaryota</taxon>
        <taxon>Metazoa</taxon>
        <taxon>Ecdysozoa</taxon>
        <taxon>Arthropoda</taxon>
        <taxon>Hexapoda</taxon>
        <taxon>Insecta</taxon>
        <taxon>Pterygota</taxon>
        <taxon>Neoptera</taxon>
        <taxon>Endopterygota</taxon>
        <taxon>Diptera</taxon>
        <taxon>Brachycera</taxon>
        <taxon>Muscomorpha</taxon>
        <taxon>Oestroidea</taxon>
        <taxon>Calliphoridae</taxon>
        <taxon>Luciliinae</taxon>
        <taxon>Lucilia</taxon>
    </lineage>
</organism>
<evidence type="ECO:0000313" key="10">
    <source>
        <dbReference type="Proteomes" id="UP000037069"/>
    </source>
</evidence>
<evidence type="ECO:0000256" key="5">
    <source>
        <dbReference type="ARBA" id="ARBA00022840"/>
    </source>
</evidence>
<dbReference type="GO" id="GO:0047326">
    <property type="term" value="F:inositol-1,3,4,6-tetrakisphosphate 5-kinase activity"/>
    <property type="evidence" value="ECO:0007669"/>
    <property type="project" value="RHEA"/>
</dbReference>
<dbReference type="Gene3D" id="3.30.470.160">
    <property type="entry name" value="Inositol polyphosphate kinase"/>
    <property type="match status" value="1"/>
</dbReference>
<dbReference type="Proteomes" id="UP000037069">
    <property type="component" value="Unassembled WGS sequence"/>
</dbReference>
<protein>
    <recommendedName>
        <fullName evidence="8">Kinase</fullName>
        <ecNumber evidence="8">2.7.-.-</ecNumber>
    </recommendedName>
</protein>
<accession>A0A0L0BL84</accession>
<sequence>MNQLQPQLPKGFTLLENQVAGHTFSPDTQALGMLKDASVGCVLKPMGKPQCGERELSFYESITNASDPVLVKARDLVPKFYNKLKLQVNCKEHTFLKLEDLSHGMLKPCIMDIKVGKRTWDPLASPQKRQVEEQKYLHSKQVLGLCLPGFQVYKNGVLKKYGKDYGKQLDTTGLRDTIRNFLNAEHKVCQPLVQEVLRQLYLIHEWFKQQTVLHFYASSLLIVYDCEALDLVQYAQQNGTLLTNGDIDAQLKSSHHINSNPPTDEKCLQQHFTHSNQTTILQNFVKVRMIDFAHVFPAEDGQLDSNYLFGLENLIKIIEEFNI</sequence>
<evidence type="ECO:0000256" key="3">
    <source>
        <dbReference type="ARBA" id="ARBA00022741"/>
    </source>
</evidence>
<proteinExistence type="inferred from homology"/>
<comment type="catalytic activity">
    <reaction evidence="7">
        <text>1D-myo-inositol 1,3,4,6-tetrakisphosphate + ATP = 1D-myo-inositol 1,3,4,5,6-pentakisphosphate + ADP + H(+)</text>
        <dbReference type="Rhea" id="RHEA:12717"/>
        <dbReference type="ChEBI" id="CHEBI:15378"/>
        <dbReference type="ChEBI" id="CHEBI:30616"/>
        <dbReference type="ChEBI" id="CHEBI:57660"/>
        <dbReference type="ChEBI" id="CHEBI:57733"/>
        <dbReference type="ChEBI" id="CHEBI:456216"/>
        <dbReference type="EC" id="2.7.1.140"/>
    </reaction>
</comment>
<dbReference type="STRING" id="7375.A0A0L0BL84"/>
<comment type="caution">
    <text evidence="9">The sequence shown here is derived from an EMBL/GenBank/DDBJ whole genome shotgun (WGS) entry which is preliminary data.</text>
</comment>
<comment type="similarity">
    <text evidence="1 8">Belongs to the inositol phosphokinase (IPK) family.</text>
</comment>
<evidence type="ECO:0000256" key="7">
    <source>
        <dbReference type="ARBA" id="ARBA00036525"/>
    </source>
</evidence>
<evidence type="ECO:0000256" key="8">
    <source>
        <dbReference type="RuleBase" id="RU363090"/>
    </source>
</evidence>
<evidence type="ECO:0000256" key="4">
    <source>
        <dbReference type="ARBA" id="ARBA00022777"/>
    </source>
</evidence>
<dbReference type="SUPFAM" id="SSF56104">
    <property type="entry name" value="SAICAR synthase-like"/>
    <property type="match status" value="1"/>
</dbReference>
<keyword evidence="5" id="KW-0067">ATP-binding</keyword>